<dbReference type="PANTHER" id="PTHR23419:SF8">
    <property type="entry name" value="FI09726P"/>
    <property type="match status" value="1"/>
</dbReference>
<protein>
    <submittedName>
        <fullName evidence="2">Divalent cation tolerance protein</fullName>
    </submittedName>
</protein>
<dbReference type="InterPro" id="IPR011322">
    <property type="entry name" value="N-reg_PII-like_a/b"/>
</dbReference>
<evidence type="ECO:0000313" key="3">
    <source>
        <dbReference type="Proteomes" id="UP000231637"/>
    </source>
</evidence>
<dbReference type="AlphaFoldDB" id="A0A2K8L557"/>
<dbReference type="PANTHER" id="PTHR23419">
    <property type="entry name" value="DIVALENT CATION TOLERANCE CUTA-RELATED"/>
    <property type="match status" value="1"/>
</dbReference>
<dbReference type="Proteomes" id="UP000231637">
    <property type="component" value="Chromosome"/>
</dbReference>
<dbReference type="InterPro" id="IPR015867">
    <property type="entry name" value="N-reg_PII/ATP_PRibTrfase_C"/>
</dbReference>
<proteinExistence type="inferred from homology"/>
<keyword evidence="3" id="KW-1185">Reference proteome</keyword>
<organism evidence="2 3">
    <name type="scientific">Mariprofundus ferrinatatus</name>
    <dbReference type="NCBI Taxonomy" id="1921087"/>
    <lineage>
        <taxon>Bacteria</taxon>
        <taxon>Pseudomonadati</taxon>
        <taxon>Pseudomonadota</taxon>
        <taxon>Candidatius Mariprofundia</taxon>
        <taxon>Mariprofundales</taxon>
        <taxon>Mariprofundaceae</taxon>
        <taxon>Mariprofundus</taxon>
    </lineage>
</organism>
<sequence>MLKICLIKTSINSKSAARRLAERLVETKLAACIQISKGRSVYRWQGKLEKEREYFLAIKTAPSLCERVIAQLKHDHPYDLPEITCTELDTTDNYGSWVYAEVNASIVASTQE</sequence>
<name>A0A2K8L557_9PROT</name>
<dbReference type="Pfam" id="PF03091">
    <property type="entry name" value="CutA1"/>
    <property type="match status" value="1"/>
</dbReference>
<dbReference type="GO" id="GO:0010038">
    <property type="term" value="P:response to metal ion"/>
    <property type="evidence" value="ECO:0007669"/>
    <property type="project" value="InterPro"/>
</dbReference>
<dbReference type="Gene3D" id="3.30.70.120">
    <property type="match status" value="1"/>
</dbReference>
<evidence type="ECO:0000313" key="2">
    <source>
        <dbReference type="EMBL" id="ATX80981.1"/>
    </source>
</evidence>
<gene>
    <name evidence="2" type="ORF">Ga0123462_0102</name>
</gene>
<dbReference type="GO" id="GO:0005507">
    <property type="term" value="F:copper ion binding"/>
    <property type="evidence" value="ECO:0007669"/>
    <property type="project" value="TreeGrafter"/>
</dbReference>
<accession>A0A2K8L557</accession>
<dbReference type="EMBL" id="CP018800">
    <property type="protein sequence ID" value="ATX80981.1"/>
    <property type="molecule type" value="Genomic_DNA"/>
</dbReference>
<dbReference type="KEGG" id="mfn:Ga0123462_0102"/>
<dbReference type="SUPFAM" id="SSF54913">
    <property type="entry name" value="GlnB-like"/>
    <property type="match status" value="1"/>
</dbReference>
<comment type="similarity">
    <text evidence="1">Belongs to the CutA family.</text>
</comment>
<dbReference type="InterPro" id="IPR004323">
    <property type="entry name" value="Ion_tolerance_CutA"/>
</dbReference>
<evidence type="ECO:0000256" key="1">
    <source>
        <dbReference type="ARBA" id="ARBA00010169"/>
    </source>
</evidence>
<dbReference type="OrthoDB" id="5298671at2"/>
<reference evidence="2 3" key="1">
    <citation type="submission" date="2016-12" db="EMBL/GenBank/DDBJ databases">
        <title>Isolation and genomic insights into novel planktonic Zetaproteobacteria from stratified waters of the Chesapeake Bay.</title>
        <authorList>
            <person name="McAllister S.M."/>
            <person name="Kato S."/>
            <person name="Chan C.S."/>
            <person name="Chiu B.K."/>
            <person name="Field E.K."/>
        </authorList>
    </citation>
    <scope>NUCLEOTIDE SEQUENCE [LARGE SCALE GENOMIC DNA]</scope>
    <source>
        <strain evidence="2 3">CP-8</strain>
    </source>
</reference>
<dbReference type="RefSeq" id="WP_100264511.1">
    <property type="nucleotide sequence ID" value="NZ_CP018800.1"/>
</dbReference>